<dbReference type="InterPro" id="IPR007577">
    <property type="entry name" value="GlycoTrfase_DXD_sugar-bd_CS"/>
</dbReference>
<keyword evidence="3" id="KW-1185">Reference proteome</keyword>
<dbReference type="InterPro" id="IPR051706">
    <property type="entry name" value="Glycosyltransferase_domain"/>
</dbReference>
<protein>
    <submittedName>
        <fullName evidence="2">Glycosyl transferase-like sugar-binding protein</fullName>
    </submittedName>
</protein>
<reference evidence="2 3" key="1">
    <citation type="submission" date="2017-08" db="EMBL/GenBank/DDBJ databases">
        <authorList>
            <person name="de Groot N.N."/>
        </authorList>
    </citation>
    <scope>NUCLEOTIDE SEQUENCE [LARGE SCALE GENOMIC DNA]</scope>
    <source>
        <strain evidence="2 3">JC85</strain>
    </source>
</reference>
<dbReference type="OrthoDB" id="277808at2"/>
<proteinExistence type="predicted"/>
<dbReference type="GO" id="GO:0051999">
    <property type="term" value="P:mannosyl-inositol phosphorylceramide biosynthetic process"/>
    <property type="evidence" value="ECO:0007669"/>
    <property type="project" value="TreeGrafter"/>
</dbReference>
<dbReference type="SUPFAM" id="SSF53448">
    <property type="entry name" value="Nucleotide-diphospho-sugar transferases"/>
    <property type="match status" value="1"/>
</dbReference>
<gene>
    <name evidence="2" type="ORF">SAMN05892877_101404</name>
</gene>
<keyword evidence="1 2" id="KW-0808">Transferase</keyword>
<dbReference type="GO" id="GO:0000030">
    <property type="term" value="F:mannosyltransferase activity"/>
    <property type="evidence" value="ECO:0007669"/>
    <property type="project" value="TreeGrafter"/>
</dbReference>
<sequence length="320" mass="34343">MSGRDIFKARLKDAEVLREAGRFDAAIDILNAIAADPESALLGPPTVLGLPRPLHSAFLKVAKRQGDMLRRIGYQHTLVPPPAVLAPFGRYSATERAALAQAGRQPVPRVLHMVWIGSAALPASTAAWAEHATRHGYGCRLWREADLAREGIDRHPVFTAMLAIGDLPGAVDVARYLILERFGGIYLDCDWYPARPGIAFHDLLPLTGLTALAEDIPRETGAGSLLLTNSFIAAPPAHPAIRRLLEALPQAAQALPGAPAWWSTGPLLFTVVCRGGAVTVADAAIVAGSVPRRTPFEAVLPLCEKAERDDGGLLLAWKPW</sequence>
<dbReference type="AlphaFoldDB" id="A0A285U0S8"/>
<accession>A0A285U0S8</accession>
<dbReference type="EMBL" id="OBQD01000001">
    <property type="protein sequence ID" value="SOC35534.1"/>
    <property type="molecule type" value="Genomic_DNA"/>
</dbReference>
<evidence type="ECO:0000313" key="3">
    <source>
        <dbReference type="Proteomes" id="UP000219167"/>
    </source>
</evidence>
<dbReference type="PANTHER" id="PTHR32385:SF15">
    <property type="entry name" value="INOSITOL PHOSPHOCERAMIDE MANNOSYLTRANSFERASE 1"/>
    <property type="match status" value="1"/>
</dbReference>
<dbReference type="PANTHER" id="PTHR32385">
    <property type="entry name" value="MANNOSYL PHOSPHORYLINOSITOL CERAMIDE SYNTHASE"/>
    <property type="match status" value="1"/>
</dbReference>
<dbReference type="Pfam" id="PF04488">
    <property type="entry name" value="Gly_transf_sug"/>
    <property type="match status" value="1"/>
</dbReference>
<evidence type="ECO:0000313" key="2">
    <source>
        <dbReference type="EMBL" id="SOC35534.1"/>
    </source>
</evidence>
<dbReference type="Proteomes" id="UP000219167">
    <property type="component" value="Unassembled WGS sequence"/>
</dbReference>
<organism evidence="2 3">
    <name type="scientific">Rhizobium subbaraonis</name>
    <dbReference type="NCBI Taxonomy" id="908946"/>
    <lineage>
        <taxon>Bacteria</taxon>
        <taxon>Pseudomonadati</taxon>
        <taxon>Pseudomonadota</taxon>
        <taxon>Alphaproteobacteria</taxon>
        <taxon>Hyphomicrobiales</taxon>
        <taxon>Rhizobiaceae</taxon>
        <taxon>Rhizobium/Agrobacterium group</taxon>
        <taxon>Rhizobium</taxon>
    </lineage>
</organism>
<evidence type="ECO:0000256" key="1">
    <source>
        <dbReference type="ARBA" id="ARBA00022679"/>
    </source>
</evidence>
<name>A0A285U0S8_9HYPH</name>
<dbReference type="GO" id="GO:0016020">
    <property type="term" value="C:membrane"/>
    <property type="evidence" value="ECO:0007669"/>
    <property type="project" value="GOC"/>
</dbReference>
<dbReference type="Gene3D" id="3.90.550.20">
    <property type="match status" value="1"/>
</dbReference>
<dbReference type="InterPro" id="IPR029044">
    <property type="entry name" value="Nucleotide-diphossugar_trans"/>
</dbReference>
<dbReference type="RefSeq" id="WP_097135909.1">
    <property type="nucleotide sequence ID" value="NZ_OBQD01000001.1"/>
</dbReference>